<reference evidence="1 2" key="1">
    <citation type="submission" date="2019-07" db="EMBL/GenBank/DDBJ databases">
        <title>Whole genome shotgun sequence of Asaia bogorensis NBRC 16594.</title>
        <authorList>
            <person name="Hosoyama A."/>
            <person name="Uohara A."/>
            <person name="Ohji S."/>
            <person name="Ichikawa N."/>
        </authorList>
    </citation>
    <scope>NUCLEOTIDE SEQUENCE [LARGE SCALE GENOMIC DNA]</scope>
    <source>
        <strain evidence="1 2">NBRC 16594</strain>
    </source>
</reference>
<dbReference type="AlphaFoldDB" id="A0AAN4R3A8"/>
<name>A0AAN4R3A8_9PROT</name>
<organism evidence="1 2">
    <name type="scientific">Asaia bogorensis NBRC 16594</name>
    <dbReference type="NCBI Taxonomy" id="1231624"/>
    <lineage>
        <taxon>Bacteria</taxon>
        <taxon>Pseudomonadati</taxon>
        <taxon>Pseudomonadota</taxon>
        <taxon>Alphaproteobacteria</taxon>
        <taxon>Acetobacterales</taxon>
        <taxon>Acetobacteraceae</taxon>
        <taxon>Asaia</taxon>
    </lineage>
</organism>
<evidence type="ECO:0000313" key="1">
    <source>
        <dbReference type="EMBL" id="GEL54333.1"/>
    </source>
</evidence>
<gene>
    <name evidence="1" type="ORF">ABO01nite_23400</name>
</gene>
<dbReference type="RefSeq" id="WP_062164685.1">
    <property type="nucleotide sequence ID" value="NZ_AP014690.1"/>
</dbReference>
<proteinExistence type="predicted"/>
<keyword evidence="2" id="KW-1185">Reference proteome</keyword>
<sequence>MRDFTPEAFAAFLGEAALAVEHRKRSALEEAARIVEHEAKAEIGHYQEQAGPFVPWAELADATKDDRVRQGFTENDPGLRSGTMGDSINHRVEGSEAHIGSDDQNLAYFELGTEKQSPRTVLAGALIRKTDEVVETLGRRFVASLTGDGVANGALPLDGER</sequence>
<dbReference type="EMBL" id="BJVS01000007">
    <property type="protein sequence ID" value="GEL54333.1"/>
    <property type="molecule type" value="Genomic_DNA"/>
</dbReference>
<accession>A0AAN4R3A8</accession>
<evidence type="ECO:0000313" key="2">
    <source>
        <dbReference type="Proteomes" id="UP000321287"/>
    </source>
</evidence>
<protein>
    <submittedName>
        <fullName evidence="1">Uncharacterized protein</fullName>
    </submittedName>
</protein>
<comment type="caution">
    <text evidence="1">The sequence shown here is derived from an EMBL/GenBank/DDBJ whole genome shotgun (WGS) entry which is preliminary data.</text>
</comment>
<dbReference type="GeneID" id="78226593"/>
<dbReference type="Proteomes" id="UP000321287">
    <property type="component" value="Unassembled WGS sequence"/>
</dbReference>
<dbReference type="KEGG" id="abg:Asbog_01551"/>